<dbReference type="RefSeq" id="WP_239087907.1">
    <property type="nucleotide sequence ID" value="NZ_BOMK01000101.1"/>
</dbReference>
<sequence length="175" mass="18629">MSVPPAMENSSAYGYQGAPGWQPPHGAPPPVRRRNSPIIALVIVLGLLICGGLGTAGWLLQKDDKPDAGGPGQSTAPTTTTGTVPDPQSSEDARFVGKGQCVRNEGSADDSPDLKIVSCASGTYEVLKRVDGRTTGEADAESKCSKVAKYTKWYFYDSELDSLDFVLCLREYDVD</sequence>
<evidence type="ECO:0000313" key="4">
    <source>
        <dbReference type="Proteomes" id="UP000578112"/>
    </source>
</evidence>
<feature type="compositionally biased region" description="Pro residues" evidence="1">
    <location>
        <begin position="21"/>
        <end position="30"/>
    </location>
</feature>
<evidence type="ECO:0000256" key="1">
    <source>
        <dbReference type="SAM" id="MobiDB-lite"/>
    </source>
</evidence>
<dbReference type="EMBL" id="JACHNH010000001">
    <property type="protein sequence ID" value="MBB4767325.1"/>
    <property type="molecule type" value="Genomic_DNA"/>
</dbReference>
<dbReference type="Proteomes" id="UP000578112">
    <property type="component" value="Unassembled WGS sequence"/>
</dbReference>
<name>A0A7W7I6I8_9ACTN</name>
<organism evidence="3 4">
    <name type="scientific">Actinoplanes digitatis</name>
    <dbReference type="NCBI Taxonomy" id="1868"/>
    <lineage>
        <taxon>Bacteria</taxon>
        <taxon>Bacillati</taxon>
        <taxon>Actinomycetota</taxon>
        <taxon>Actinomycetes</taxon>
        <taxon>Micromonosporales</taxon>
        <taxon>Micromonosporaceae</taxon>
        <taxon>Actinoplanes</taxon>
    </lineage>
</organism>
<evidence type="ECO:0000256" key="2">
    <source>
        <dbReference type="SAM" id="Phobius"/>
    </source>
</evidence>
<reference evidence="3 4" key="1">
    <citation type="submission" date="2020-08" db="EMBL/GenBank/DDBJ databases">
        <title>Sequencing the genomes of 1000 actinobacteria strains.</title>
        <authorList>
            <person name="Klenk H.-P."/>
        </authorList>
    </citation>
    <scope>NUCLEOTIDE SEQUENCE [LARGE SCALE GENOMIC DNA]</scope>
    <source>
        <strain evidence="3 4">DSM 43149</strain>
    </source>
</reference>
<dbReference type="AlphaFoldDB" id="A0A7W7I6I8"/>
<accession>A0A7W7I6I8</accession>
<feature type="compositionally biased region" description="Low complexity" evidence="1">
    <location>
        <begin position="73"/>
        <end position="87"/>
    </location>
</feature>
<keyword evidence="4" id="KW-1185">Reference proteome</keyword>
<feature type="region of interest" description="Disordered" evidence="1">
    <location>
        <begin position="1"/>
        <end position="30"/>
    </location>
</feature>
<protein>
    <submittedName>
        <fullName evidence="3">Uncharacterized protein</fullName>
    </submittedName>
</protein>
<keyword evidence="2" id="KW-1133">Transmembrane helix</keyword>
<keyword evidence="2" id="KW-0472">Membrane</keyword>
<keyword evidence="2" id="KW-0812">Transmembrane</keyword>
<proteinExistence type="predicted"/>
<comment type="caution">
    <text evidence="3">The sequence shown here is derived from an EMBL/GenBank/DDBJ whole genome shotgun (WGS) entry which is preliminary data.</text>
</comment>
<feature type="region of interest" description="Disordered" evidence="1">
    <location>
        <begin position="64"/>
        <end position="95"/>
    </location>
</feature>
<evidence type="ECO:0000313" key="3">
    <source>
        <dbReference type="EMBL" id="MBB4767325.1"/>
    </source>
</evidence>
<gene>
    <name evidence="3" type="ORF">BJ971_007881</name>
</gene>
<feature type="transmembrane region" description="Helical" evidence="2">
    <location>
        <begin position="38"/>
        <end position="60"/>
    </location>
</feature>